<dbReference type="PANTHER" id="PTHR21522:SF43">
    <property type="entry name" value="OTOPETRIN-2"/>
    <property type="match status" value="1"/>
</dbReference>
<evidence type="ECO:0000256" key="4">
    <source>
        <dbReference type="ARBA" id="ARBA00022475"/>
    </source>
</evidence>
<dbReference type="Pfam" id="PF03189">
    <property type="entry name" value="Otopetrin"/>
    <property type="match status" value="1"/>
</dbReference>
<evidence type="ECO:0000256" key="1">
    <source>
        <dbReference type="ARBA" id="ARBA00004651"/>
    </source>
</evidence>
<keyword evidence="5 11" id="KW-0812">Transmembrane</keyword>
<evidence type="ECO:0000256" key="2">
    <source>
        <dbReference type="ARBA" id="ARBA00006513"/>
    </source>
</evidence>
<evidence type="ECO:0000256" key="7">
    <source>
        <dbReference type="ARBA" id="ARBA00022989"/>
    </source>
</evidence>
<comment type="similarity">
    <text evidence="2">Belongs to the otopetrin family.</text>
</comment>
<accession>A0A914CEG2</accession>
<reference evidence="13" key="1">
    <citation type="submission" date="2022-11" db="UniProtKB">
        <authorList>
            <consortium name="WormBaseParasite"/>
        </authorList>
    </citation>
    <scope>IDENTIFICATION</scope>
</reference>
<evidence type="ECO:0000256" key="3">
    <source>
        <dbReference type="ARBA" id="ARBA00022448"/>
    </source>
</evidence>
<keyword evidence="9 11" id="KW-0472">Membrane</keyword>
<protein>
    <submittedName>
        <fullName evidence="13">Uncharacterized protein</fullName>
    </submittedName>
</protein>
<evidence type="ECO:0000313" key="12">
    <source>
        <dbReference type="Proteomes" id="UP000887540"/>
    </source>
</evidence>
<feature type="transmembrane region" description="Helical" evidence="11">
    <location>
        <begin position="425"/>
        <end position="444"/>
    </location>
</feature>
<feature type="transmembrane region" description="Helical" evidence="11">
    <location>
        <begin position="261"/>
        <end position="284"/>
    </location>
</feature>
<keyword evidence="4" id="KW-1003">Cell membrane</keyword>
<feature type="transmembrane region" description="Helical" evidence="11">
    <location>
        <begin position="501"/>
        <end position="526"/>
    </location>
</feature>
<feature type="transmembrane region" description="Helical" evidence="11">
    <location>
        <begin position="314"/>
        <end position="336"/>
    </location>
</feature>
<feature type="transmembrane region" description="Helical" evidence="11">
    <location>
        <begin position="390"/>
        <end position="413"/>
    </location>
</feature>
<keyword evidence="7 11" id="KW-1133">Transmembrane helix</keyword>
<evidence type="ECO:0000256" key="8">
    <source>
        <dbReference type="ARBA" id="ARBA00023065"/>
    </source>
</evidence>
<evidence type="ECO:0000256" key="10">
    <source>
        <dbReference type="ARBA" id="ARBA00023303"/>
    </source>
</evidence>
<feature type="transmembrane region" description="Helical" evidence="11">
    <location>
        <begin position="348"/>
        <end position="369"/>
    </location>
</feature>
<name>A0A914CEG2_9BILA</name>
<evidence type="ECO:0000313" key="13">
    <source>
        <dbReference type="WBParaSite" id="ACRNAN_scaffold10034.g15313.t1"/>
    </source>
</evidence>
<keyword evidence="3" id="KW-0813">Transport</keyword>
<evidence type="ECO:0000256" key="11">
    <source>
        <dbReference type="SAM" id="Phobius"/>
    </source>
</evidence>
<keyword evidence="12" id="KW-1185">Reference proteome</keyword>
<dbReference type="GO" id="GO:0015252">
    <property type="term" value="F:proton channel activity"/>
    <property type="evidence" value="ECO:0007669"/>
    <property type="project" value="InterPro"/>
</dbReference>
<keyword evidence="8" id="KW-0406">Ion transport</keyword>
<feature type="transmembrane region" description="Helical" evidence="11">
    <location>
        <begin position="65"/>
        <end position="86"/>
    </location>
</feature>
<dbReference type="PANTHER" id="PTHR21522">
    <property type="entry name" value="PROTON CHANNEL OTOP"/>
    <property type="match status" value="1"/>
</dbReference>
<keyword evidence="10" id="KW-0407">Ion channel</keyword>
<sequence>MASTAYCSPEFSDRPWLEDKLACDYFYSILTSLYALVAVVFAIVLELSQKFTPPEWLPETIFYMYMYGVGILFLLYCYLFMIYPGWFNYLLKIAEKYGWIPMTKNWYITKTHHTGEGAGSLYLRLGTLFFGSIGIVLFGLEIFMCISSYQCYTHQLVNLGFACTFTFIQMHFVFCNSKIAFVGSKNFAKLGTMHLLAINLWTWLRFVLAKHAAKMSGHEAGEDAYFVMDITVPEMTSIGNMNITMEKKSTKMSSFDYFGDLATFLTTCIVEYSVIGAAIMFVLWRSIDHHHSHRATGTFKRKSKVRIDCSSSSGGLFTGVLFLIGSFVSIGIYSIFWQKSESKAALLVFRLSDMALFCFTLFGCSFGLYRMRLLQYSQVVSSNAEFLDKILLGIGVLGELTHCSTGISCWVAMQSDKDKLETYMLFVFTIRMVQVIIQTIFILLSKRLRALSEKVVAEKPGKQFVTFLLLANVSLFVFHTLEGMKSVFGDAASNARARPYTFLITAVSPLIVFFRFHSSVCLAEIWKNCYNV</sequence>
<evidence type="ECO:0000256" key="5">
    <source>
        <dbReference type="ARBA" id="ARBA00022692"/>
    </source>
</evidence>
<feature type="transmembrane region" description="Helical" evidence="11">
    <location>
        <begin position="128"/>
        <end position="149"/>
    </location>
</feature>
<feature type="transmembrane region" description="Helical" evidence="11">
    <location>
        <begin position="25"/>
        <end position="45"/>
    </location>
</feature>
<dbReference type="Proteomes" id="UP000887540">
    <property type="component" value="Unplaced"/>
</dbReference>
<feature type="transmembrane region" description="Helical" evidence="11">
    <location>
        <begin position="155"/>
        <end position="175"/>
    </location>
</feature>
<dbReference type="GO" id="GO:0005886">
    <property type="term" value="C:plasma membrane"/>
    <property type="evidence" value="ECO:0007669"/>
    <property type="project" value="UniProtKB-SubCell"/>
</dbReference>
<organism evidence="12 13">
    <name type="scientific">Acrobeloides nanus</name>
    <dbReference type="NCBI Taxonomy" id="290746"/>
    <lineage>
        <taxon>Eukaryota</taxon>
        <taxon>Metazoa</taxon>
        <taxon>Ecdysozoa</taxon>
        <taxon>Nematoda</taxon>
        <taxon>Chromadorea</taxon>
        <taxon>Rhabditida</taxon>
        <taxon>Tylenchina</taxon>
        <taxon>Cephalobomorpha</taxon>
        <taxon>Cephaloboidea</taxon>
        <taxon>Cephalobidae</taxon>
        <taxon>Acrobeloides</taxon>
    </lineage>
</organism>
<dbReference type="AlphaFoldDB" id="A0A914CEG2"/>
<dbReference type="WBParaSite" id="ACRNAN_scaffold10034.g15313.t1">
    <property type="protein sequence ID" value="ACRNAN_scaffold10034.g15313.t1"/>
    <property type="gene ID" value="ACRNAN_scaffold10034.g15313"/>
</dbReference>
<dbReference type="InterPro" id="IPR004878">
    <property type="entry name" value="Otopetrin"/>
</dbReference>
<keyword evidence="6" id="KW-0375">Hydrogen ion transport</keyword>
<proteinExistence type="inferred from homology"/>
<comment type="subcellular location">
    <subcellularLocation>
        <location evidence="1">Cell membrane</location>
        <topology evidence="1">Multi-pass membrane protein</topology>
    </subcellularLocation>
</comment>
<evidence type="ECO:0000256" key="6">
    <source>
        <dbReference type="ARBA" id="ARBA00022781"/>
    </source>
</evidence>
<evidence type="ECO:0000256" key="9">
    <source>
        <dbReference type="ARBA" id="ARBA00023136"/>
    </source>
</evidence>
<feature type="transmembrane region" description="Helical" evidence="11">
    <location>
        <begin position="464"/>
        <end position="481"/>
    </location>
</feature>